<reference evidence="1" key="2">
    <citation type="submission" date="2021-09" db="EMBL/GenBank/DDBJ databases">
        <authorList>
            <person name="Gilroy R."/>
        </authorList>
    </citation>
    <scope>NUCLEOTIDE SEQUENCE</scope>
    <source>
        <strain evidence="1">CHK171-7178</strain>
    </source>
</reference>
<proteinExistence type="predicted"/>
<organism evidence="1 2">
    <name type="scientific">Sporosarcina psychrophila</name>
    <name type="common">Bacillus psychrophilus</name>
    <dbReference type="NCBI Taxonomy" id="1476"/>
    <lineage>
        <taxon>Bacteria</taxon>
        <taxon>Bacillati</taxon>
        <taxon>Bacillota</taxon>
        <taxon>Bacilli</taxon>
        <taxon>Bacillales</taxon>
        <taxon>Caryophanaceae</taxon>
        <taxon>Sporosarcina</taxon>
    </lineage>
</organism>
<sequence length="459" mass="53283">EFYGDMNGHDERQQFEELTKKLQMQITANERINRGNVQEQYEEIMANLEYPSEMIAKLLKNPLTEDRAASEAFIKTYINEVNWISSLYSVALYEYEGVISEKLENGTIDVEKLLLKKNTYPEELRKVLGTMEDQNLGLFNDSEWKYLYPIYLESEVGSAIRDSIHEDFKGYITFLETNPINYSAIHSESTLRQMADYIVELENVLLTDQQEDRSYQNVLNYYNNLFYEGFIRNEDGRLRGSDGKLKKEYRSAWGKLANTGEDSPSAYIMKQIVKEMEESDWETSDSLERLEHHHLYDAVGLAKRGDLHLFSFESAIQENGNEVAVNDPEYVREVETTYVNFSKGHMYSTLAGVKPLVVFGAYLYANEQEDPKTMWHLTNYESISLTEEEYITNWKKQKYDVGEADTLFAEMGPITLNDVPIIPISYRDGEDLIYDGWLIWDEGIGIWLIETAPEAIVEQ</sequence>
<dbReference type="EMBL" id="DYWT01000089">
    <property type="protein sequence ID" value="HJF31159.1"/>
    <property type="molecule type" value="Genomic_DNA"/>
</dbReference>
<evidence type="ECO:0000313" key="2">
    <source>
        <dbReference type="Proteomes" id="UP000698173"/>
    </source>
</evidence>
<dbReference type="AlphaFoldDB" id="A0A921FY71"/>
<comment type="caution">
    <text evidence="1">The sequence shown here is derived from an EMBL/GenBank/DDBJ whole genome shotgun (WGS) entry which is preliminary data.</text>
</comment>
<evidence type="ECO:0000313" key="1">
    <source>
        <dbReference type="EMBL" id="HJF31159.1"/>
    </source>
</evidence>
<protein>
    <submittedName>
        <fullName evidence="1">Uncharacterized protein</fullName>
    </submittedName>
</protein>
<gene>
    <name evidence="1" type="ORF">K8V56_05185</name>
</gene>
<name>A0A921FY71_SPOPS</name>
<feature type="non-terminal residue" evidence="1">
    <location>
        <position position="1"/>
    </location>
</feature>
<reference evidence="1" key="1">
    <citation type="journal article" date="2021" name="PeerJ">
        <title>Extensive microbial diversity within the chicken gut microbiome revealed by metagenomics and culture.</title>
        <authorList>
            <person name="Gilroy R."/>
            <person name="Ravi A."/>
            <person name="Getino M."/>
            <person name="Pursley I."/>
            <person name="Horton D.L."/>
            <person name="Alikhan N.F."/>
            <person name="Baker D."/>
            <person name="Gharbi K."/>
            <person name="Hall N."/>
            <person name="Watson M."/>
            <person name="Adriaenssens E.M."/>
            <person name="Foster-Nyarko E."/>
            <person name="Jarju S."/>
            <person name="Secka A."/>
            <person name="Antonio M."/>
            <person name="Oren A."/>
            <person name="Chaudhuri R.R."/>
            <person name="La Ragione R."/>
            <person name="Hildebrand F."/>
            <person name="Pallen M.J."/>
        </authorList>
    </citation>
    <scope>NUCLEOTIDE SEQUENCE</scope>
    <source>
        <strain evidence="1">CHK171-7178</strain>
    </source>
</reference>
<dbReference type="Proteomes" id="UP000698173">
    <property type="component" value="Unassembled WGS sequence"/>
</dbReference>
<accession>A0A921FY71</accession>